<dbReference type="EMBL" id="JAAVJF010000001">
    <property type="protein sequence ID" value="NYR14868.1"/>
    <property type="molecule type" value="Genomic_DNA"/>
</dbReference>
<dbReference type="InterPro" id="IPR011689">
    <property type="entry name" value="PaRep2b"/>
</dbReference>
<dbReference type="AlphaFoldDB" id="A0A7L4P756"/>
<proteinExistence type="predicted"/>
<dbReference type="Proteomes" id="UP000554766">
    <property type="component" value="Unassembled WGS sequence"/>
</dbReference>
<name>A0A7L4P756_9CREN</name>
<accession>A0A7L4P756</accession>
<evidence type="ECO:0000259" key="2">
    <source>
        <dbReference type="Pfam" id="PF07775"/>
    </source>
</evidence>
<reference evidence="3 4" key="1">
    <citation type="journal article" date="2020" name="Nat. Commun.">
        <title>The structures of two archaeal type IV pili illuminate evolutionary relationships.</title>
        <authorList>
            <person name="Wang F."/>
            <person name="Baquero D.P."/>
            <person name="Su Z."/>
            <person name="Beltran L.C."/>
            <person name="Prangishvili D."/>
            <person name="Krupovic M."/>
            <person name="Egelman E.H."/>
        </authorList>
    </citation>
    <scope>NUCLEOTIDE SEQUENCE [LARGE SCALE GENOMIC DNA]</scope>
    <source>
        <strain evidence="3 4">2GA</strain>
    </source>
</reference>
<evidence type="ECO:0000313" key="3">
    <source>
        <dbReference type="EMBL" id="NYR14868.1"/>
    </source>
</evidence>
<dbReference type="Pfam" id="PF07775">
    <property type="entry name" value="PaRep2b"/>
    <property type="match status" value="1"/>
</dbReference>
<feature type="compositionally biased region" description="Basic residues" evidence="1">
    <location>
        <begin position="8"/>
        <end position="21"/>
    </location>
</feature>
<organism evidence="3 4">
    <name type="scientific">Pyrobaculum arsenaticum</name>
    <dbReference type="NCBI Taxonomy" id="121277"/>
    <lineage>
        <taxon>Archaea</taxon>
        <taxon>Thermoproteota</taxon>
        <taxon>Thermoprotei</taxon>
        <taxon>Thermoproteales</taxon>
        <taxon>Thermoproteaceae</taxon>
        <taxon>Pyrobaculum</taxon>
    </lineage>
</organism>
<keyword evidence="4" id="KW-1185">Reference proteome</keyword>
<protein>
    <submittedName>
        <fullName evidence="3">PaRep2b protein</fullName>
    </submittedName>
</protein>
<comment type="caution">
    <text evidence="3">The sequence shown here is derived from an EMBL/GenBank/DDBJ whole genome shotgun (WGS) entry which is preliminary data.</text>
</comment>
<feature type="domain" description="PaRep2b" evidence="2">
    <location>
        <begin position="29"/>
        <end position="69"/>
    </location>
</feature>
<gene>
    <name evidence="3" type="ORF">HC235_02610</name>
</gene>
<evidence type="ECO:0000313" key="4">
    <source>
        <dbReference type="Proteomes" id="UP000554766"/>
    </source>
</evidence>
<feature type="region of interest" description="Disordered" evidence="1">
    <location>
        <begin position="1"/>
        <end position="24"/>
    </location>
</feature>
<sequence>MQEEARRRAGQRGRGKRLKKGIGKEGSCKLEQTAKARGSYDVVEEYLKLAREAETVDPMKGVAEDKERGYGERRLCGVEKKGRLEAELSRWRLIMTKAEEKVLLNAGVKKMAKLL</sequence>
<dbReference type="RefSeq" id="WP_128622164.1">
    <property type="nucleotide sequence ID" value="NZ_JAAVJF010000001.1"/>
</dbReference>
<dbReference type="GeneID" id="38938012"/>
<evidence type="ECO:0000256" key="1">
    <source>
        <dbReference type="SAM" id="MobiDB-lite"/>
    </source>
</evidence>